<dbReference type="PANTHER" id="PTHR42648:SF25">
    <property type="entry name" value="RNA-DIRECTED DNA POLYMERASE"/>
    <property type="match status" value="1"/>
</dbReference>
<keyword evidence="1" id="KW-0645">Protease</keyword>
<gene>
    <name evidence="4" type="ORF">RJ640_018749</name>
</gene>
<dbReference type="InterPro" id="IPR012337">
    <property type="entry name" value="RNaseH-like_sf"/>
</dbReference>
<dbReference type="EMBL" id="JAVXUO010000740">
    <property type="protein sequence ID" value="KAK2989431.1"/>
    <property type="molecule type" value="Genomic_DNA"/>
</dbReference>
<dbReference type="InterPro" id="IPR036397">
    <property type="entry name" value="RNaseH_sf"/>
</dbReference>
<dbReference type="GO" id="GO:0008233">
    <property type="term" value="F:peptidase activity"/>
    <property type="evidence" value="ECO:0007669"/>
    <property type="project" value="UniProtKB-KW"/>
</dbReference>
<dbReference type="Pfam" id="PF13976">
    <property type="entry name" value="gag_pre-integrs"/>
    <property type="match status" value="1"/>
</dbReference>
<dbReference type="GO" id="GO:0003676">
    <property type="term" value="F:nucleic acid binding"/>
    <property type="evidence" value="ECO:0007669"/>
    <property type="project" value="InterPro"/>
</dbReference>
<reference evidence="4" key="1">
    <citation type="submission" date="2022-12" db="EMBL/GenBank/DDBJ databases">
        <title>Draft genome assemblies for two species of Escallonia (Escalloniales).</title>
        <authorList>
            <person name="Chanderbali A."/>
            <person name="Dervinis C."/>
            <person name="Anghel I."/>
            <person name="Soltis D."/>
            <person name="Soltis P."/>
            <person name="Zapata F."/>
        </authorList>
    </citation>
    <scope>NUCLEOTIDE SEQUENCE</scope>
    <source>
        <strain evidence="4">UCBG92.1500</strain>
        <tissue evidence="4">Leaf</tissue>
    </source>
</reference>
<evidence type="ECO:0000256" key="1">
    <source>
        <dbReference type="ARBA" id="ARBA00022670"/>
    </source>
</evidence>
<comment type="caution">
    <text evidence="4">The sequence shown here is derived from an EMBL/GenBank/DDBJ whole genome shotgun (WGS) entry which is preliminary data.</text>
</comment>
<dbReference type="InterPro" id="IPR039537">
    <property type="entry name" value="Retrotran_Ty1/copia-like"/>
</dbReference>
<evidence type="ECO:0000313" key="4">
    <source>
        <dbReference type="EMBL" id="KAK2989431.1"/>
    </source>
</evidence>
<dbReference type="SUPFAM" id="SSF53098">
    <property type="entry name" value="Ribonuclease H-like"/>
    <property type="match status" value="1"/>
</dbReference>
<protein>
    <recommendedName>
        <fullName evidence="6">GAG-pre-integrase domain-containing protein</fullName>
    </recommendedName>
</protein>
<evidence type="ECO:0008006" key="6">
    <source>
        <dbReference type="Google" id="ProtNLM"/>
    </source>
</evidence>
<dbReference type="AlphaFoldDB" id="A0AA88UPB0"/>
<dbReference type="InterPro" id="IPR054722">
    <property type="entry name" value="PolX-like_BBD"/>
</dbReference>
<dbReference type="PANTHER" id="PTHR42648">
    <property type="entry name" value="TRANSPOSASE, PUTATIVE-RELATED"/>
    <property type="match status" value="1"/>
</dbReference>
<feature type="domain" description="Retrovirus-related Pol polyprotein from transposon TNT 1-94-like beta-barrel" evidence="3">
    <location>
        <begin position="4"/>
        <end position="83"/>
    </location>
</feature>
<evidence type="ECO:0000313" key="5">
    <source>
        <dbReference type="Proteomes" id="UP001187471"/>
    </source>
</evidence>
<proteinExistence type="predicted"/>
<dbReference type="Gene3D" id="3.30.420.10">
    <property type="entry name" value="Ribonuclease H-like superfamily/Ribonuclease H"/>
    <property type="match status" value="1"/>
</dbReference>
<accession>A0AA88UPB0</accession>
<evidence type="ECO:0000259" key="3">
    <source>
        <dbReference type="Pfam" id="PF22936"/>
    </source>
</evidence>
<evidence type="ECO:0000259" key="2">
    <source>
        <dbReference type="Pfam" id="PF13976"/>
    </source>
</evidence>
<dbReference type="Proteomes" id="UP001187471">
    <property type="component" value="Unassembled WGS sequence"/>
</dbReference>
<dbReference type="GO" id="GO:0006508">
    <property type="term" value="P:proteolysis"/>
    <property type="evidence" value="ECO:0007669"/>
    <property type="project" value="UniProtKB-KW"/>
</dbReference>
<dbReference type="InterPro" id="IPR025724">
    <property type="entry name" value="GAG-pre-integrase_dom"/>
</dbReference>
<dbReference type="Pfam" id="PF22936">
    <property type="entry name" value="Pol_BBD"/>
    <property type="match status" value="1"/>
</dbReference>
<sequence length="249" mass="28713">MDTWLLDNGCNNHMIGDESIFQELDTAFRSKAKLGNGALVDVTGKDKISVETKKGMKLIPGVMLVPSLRQSLLSVGQMMEKRYVLHFEGQFCTIYDKFDEILVITKVRMQSNRNFPSQWRYDMNTAMKVDIDDSWLWHKRFGHFNFNSLNILHQKDTIKDFPCIEEIHDDECEGCLLGKEQKHSFPSEQALRAKNILELVHTYVCGPIIPSSHEENISDGGKKYNSKQFDQFYEEVGIKHQLTVGYTPK</sequence>
<feature type="domain" description="GAG-pre-integrase" evidence="2">
    <location>
        <begin position="125"/>
        <end position="179"/>
    </location>
</feature>
<organism evidence="4 5">
    <name type="scientific">Escallonia rubra</name>
    <dbReference type="NCBI Taxonomy" id="112253"/>
    <lineage>
        <taxon>Eukaryota</taxon>
        <taxon>Viridiplantae</taxon>
        <taxon>Streptophyta</taxon>
        <taxon>Embryophyta</taxon>
        <taxon>Tracheophyta</taxon>
        <taxon>Spermatophyta</taxon>
        <taxon>Magnoliopsida</taxon>
        <taxon>eudicotyledons</taxon>
        <taxon>Gunneridae</taxon>
        <taxon>Pentapetalae</taxon>
        <taxon>asterids</taxon>
        <taxon>campanulids</taxon>
        <taxon>Escalloniales</taxon>
        <taxon>Escalloniaceae</taxon>
        <taxon>Escallonia</taxon>
    </lineage>
</organism>
<name>A0AA88UPB0_9ASTE</name>
<keyword evidence="5" id="KW-1185">Reference proteome</keyword>
<keyword evidence="1" id="KW-0378">Hydrolase</keyword>